<dbReference type="InterPro" id="IPR041490">
    <property type="entry name" value="KstR2_TetR_C"/>
</dbReference>
<dbReference type="Proteomes" id="UP000004367">
    <property type="component" value="Unassembled WGS sequence"/>
</dbReference>
<dbReference type="RefSeq" id="WP_009760558.1">
    <property type="nucleotide sequence ID" value="NZ_BAFE01000076.1"/>
</dbReference>
<gene>
    <name evidence="4" type="ORF">MOPEL_099_00880</name>
</gene>
<dbReference type="PRINTS" id="PR00455">
    <property type="entry name" value="HTHTETR"/>
</dbReference>
<dbReference type="PANTHER" id="PTHR30055">
    <property type="entry name" value="HTH-TYPE TRANSCRIPTIONAL REGULATOR RUTR"/>
    <property type="match status" value="1"/>
</dbReference>
<evidence type="ECO:0000256" key="1">
    <source>
        <dbReference type="ARBA" id="ARBA00023125"/>
    </source>
</evidence>
<dbReference type="Gene3D" id="1.10.357.10">
    <property type="entry name" value="Tetracycline Repressor, domain 2"/>
    <property type="match status" value="1"/>
</dbReference>
<dbReference type="eggNOG" id="COG1309">
    <property type="taxonomic scope" value="Bacteria"/>
</dbReference>
<dbReference type="EMBL" id="BAFE01000076">
    <property type="protein sequence ID" value="GAB49288.1"/>
    <property type="molecule type" value="Genomic_DNA"/>
</dbReference>
<dbReference type="Pfam" id="PF00440">
    <property type="entry name" value="TetR_N"/>
    <property type="match status" value="1"/>
</dbReference>
<protein>
    <submittedName>
        <fullName evidence="4">Putative TetR family transcriptional regulator</fullName>
    </submittedName>
</protein>
<evidence type="ECO:0000313" key="5">
    <source>
        <dbReference type="Proteomes" id="UP000004367"/>
    </source>
</evidence>
<feature type="domain" description="HTH tetR-type" evidence="3">
    <location>
        <begin position="7"/>
        <end position="67"/>
    </location>
</feature>
<name>H5UU80_9MICO</name>
<organism evidence="4 5">
    <name type="scientific">Mobilicoccus pelagius NBRC 104925</name>
    <dbReference type="NCBI Taxonomy" id="1089455"/>
    <lineage>
        <taxon>Bacteria</taxon>
        <taxon>Bacillati</taxon>
        <taxon>Actinomycetota</taxon>
        <taxon>Actinomycetes</taxon>
        <taxon>Micrococcales</taxon>
        <taxon>Dermatophilaceae</taxon>
        <taxon>Mobilicoccus</taxon>
    </lineage>
</organism>
<dbReference type="InterPro" id="IPR036271">
    <property type="entry name" value="Tet_transcr_reg_TetR-rel_C_sf"/>
</dbReference>
<keyword evidence="5" id="KW-1185">Reference proteome</keyword>
<accession>H5UU80</accession>
<comment type="caution">
    <text evidence="4">The sequence shown here is derived from an EMBL/GenBank/DDBJ whole genome shotgun (WGS) entry which is preliminary data.</text>
</comment>
<proteinExistence type="predicted"/>
<dbReference type="InterPro" id="IPR009057">
    <property type="entry name" value="Homeodomain-like_sf"/>
</dbReference>
<feature type="DNA-binding region" description="H-T-H motif" evidence="2">
    <location>
        <begin position="30"/>
        <end position="49"/>
    </location>
</feature>
<dbReference type="SUPFAM" id="SSF48498">
    <property type="entry name" value="Tetracyclin repressor-like, C-terminal domain"/>
    <property type="match status" value="1"/>
</dbReference>
<dbReference type="AlphaFoldDB" id="H5UU80"/>
<dbReference type="InterPro" id="IPR001647">
    <property type="entry name" value="HTH_TetR"/>
</dbReference>
<reference evidence="4 5" key="1">
    <citation type="submission" date="2012-02" db="EMBL/GenBank/DDBJ databases">
        <title>Whole genome shotgun sequence of Mobilicoccus pelagius NBRC 104925.</title>
        <authorList>
            <person name="Yoshida Y."/>
            <person name="Hosoyama A."/>
            <person name="Tsuchikane K."/>
            <person name="Katsumata H."/>
            <person name="Yamazaki S."/>
            <person name="Fujita N."/>
        </authorList>
    </citation>
    <scope>NUCLEOTIDE SEQUENCE [LARGE SCALE GENOMIC DNA]</scope>
    <source>
        <strain evidence="4 5">NBRC 104925</strain>
    </source>
</reference>
<keyword evidence="1 2" id="KW-0238">DNA-binding</keyword>
<dbReference type="GO" id="GO:0000976">
    <property type="term" value="F:transcription cis-regulatory region binding"/>
    <property type="evidence" value="ECO:0007669"/>
    <property type="project" value="TreeGrafter"/>
</dbReference>
<evidence type="ECO:0000313" key="4">
    <source>
        <dbReference type="EMBL" id="GAB49288.1"/>
    </source>
</evidence>
<sequence>MRRSAEPGPRDRLKSAAAESFAAKGFHATTTRDIAAAAGMSPAAVYVHHASKESLLHELSMEGHREVLALVSDAVAAQDSPTARLRALMHAWVRLHADRHTVSRIVNYELDALTPEHRDEVLGVRRRITAVFREVVDDGVATGEFATARPAMTVVGLISLGVDVARWWSDDGTWRSEDLAEHLTDLALRMLAPTPDA</sequence>
<dbReference type="InterPro" id="IPR050109">
    <property type="entry name" value="HTH-type_TetR-like_transc_reg"/>
</dbReference>
<dbReference type="OrthoDB" id="3190535at2"/>
<dbReference type="PROSITE" id="PS50977">
    <property type="entry name" value="HTH_TETR_2"/>
    <property type="match status" value="1"/>
</dbReference>
<dbReference type="STRING" id="1089455.MOPEL_099_00880"/>
<dbReference type="SUPFAM" id="SSF46689">
    <property type="entry name" value="Homeodomain-like"/>
    <property type="match status" value="1"/>
</dbReference>
<dbReference type="GO" id="GO:0003700">
    <property type="term" value="F:DNA-binding transcription factor activity"/>
    <property type="evidence" value="ECO:0007669"/>
    <property type="project" value="TreeGrafter"/>
</dbReference>
<dbReference type="PANTHER" id="PTHR30055:SF200">
    <property type="entry name" value="HTH-TYPE TRANSCRIPTIONAL REPRESSOR BDCR"/>
    <property type="match status" value="1"/>
</dbReference>
<evidence type="ECO:0000256" key="2">
    <source>
        <dbReference type="PROSITE-ProRule" id="PRU00335"/>
    </source>
</evidence>
<evidence type="ECO:0000259" key="3">
    <source>
        <dbReference type="PROSITE" id="PS50977"/>
    </source>
</evidence>
<dbReference type="Pfam" id="PF17932">
    <property type="entry name" value="TetR_C_24"/>
    <property type="match status" value="1"/>
</dbReference>